<dbReference type="Proteomes" id="UP000292402">
    <property type="component" value="Unassembled WGS sequence"/>
</dbReference>
<accession>A0A4Q4M380</accession>
<gene>
    <name evidence="1" type="ORF">AA0114_g10781</name>
</gene>
<evidence type="ECO:0000313" key="2">
    <source>
        <dbReference type="Proteomes" id="UP000292402"/>
    </source>
</evidence>
<sequence>MGDVLSTSTMPATFPAATAYPYCNHCLCAVHQTCTPASCLLPEILPESVLDHILTLFCSSGPPTARPEALWSSASYG</sequence>
<proteinExistence type="predicted"/>
<evidence type="ECO:0000313" key="1">
    <source>
        <dbReference type="EMBL" id="RYN41590.1"/>
    </source>
</evidence>
<name>A0A4Q4M380_9PLEO</name>
<comment type="caution">
    <text evidence="1">The sequence shown here is derived from an EMBL/GenBank/DDBJ whole genome shotgun (WGS) entry which is preliminary data.</text>
</comment>
<dbReference type="EMBL" id="PDXA01000050">
    <property type="protein sequence ID" value="RYN41590.1"/>
    <property type="molecule type" value="Genomic_DNA"/>
</dbReference>
<protein>
    <submittedName>
        <fullName evidence="1">Uncharacterized protein</fullName>
    </submittedName>
</protein>
<organism evidence="1 2">
    <name type="scientific">Alternaria tenuissima</name>
    <dbReference type="NCBI Taxonomy" id="119927"/>
    <lineage>
        <taxon>Eukaryota</taxon>
        <taxon>Fungi</taxon>
        <taxon>Dikarya</taxon>
        <taxon>Ascomycota</taxon>
        <taxon>Pezizomycotina</taxon>
        <taxon>Dothideomycetes</taxon>
        <taxon>Pleosporomycetidae</taxon>
        <taxon>Pleosporales</taxon>
        <taxon>Pleosporineae</taxon>
        <taxon>Pleosporaceae</taxon>
        <taxon>Alternaria</taxon>
        <taxon>Alternaria sect. Alternaria</taxon>
        <taxon>Alternaria alternata complex</taxon>
    </lineage>
</organism>
<reference evidence="2" key="1">
    <citation type="journal article" date="2019" name="bioRxiv">
        <title>Genomics, evolutionary history and diagnostics of the Alternaria alternata species group including apple and Asian pear pathotypes.</title>
        <authorList>
            <person name="Armitage A.D."/>
            <person name="Cockerton H.M."/>
            <person name="Sreenivasaprasad S."/>
            <person name="Woodhall J.W."/>
            <person name="Lane C.R."/>
            <person name="Harrison R.J."/>
            <person name="Clarkson J.P."/>
        </authorList>
    </citation>
    <scope>NUCLEOTIDE SEQUENCE [LARGE SCALE GENOMIC DNA]</scope>
    <source>
        <strain evidence="2">FERA 1082</strain>
    </source>
</reference>
<dbReference type="AlphaFoldDB" id="A0A4Q4M380"/>